<name>A0A8H3V4L9_VENIN</name>
<sequence length="270" mass="30417">MNGMDQQNQLLQAIEAIYNPRSTNEVRRAASQLCEDTKSLPQSRQLGFELASDITKDSYLRHYGLTLLDYHIRFVWDGYDEEMEAVLRDNVVNLAQQVRSEDPSFLRSKVAHEWTVLAKRSWATCWMNMDEQLVQLFQQGSDVHREIVLYVLQTLAEDIFKRDDSLAAARSEILAAACIEIFTPEALMLDAGVPKTGHVVNVRFGSEGWLQRLSAFLEYSLNNNDLSAAVKNLSTLGLTLSWMPSATIAETAGIQPICRAMLFGDAAIRL</sequence>
<dbReference type="AlphaFoldDB" id="A0A8H3V4L9"/>
<dbReference type="PANTHER" id="PTHR11223:SF3">
    <property type="entry name" value="EXPORTIN-5"/>
    <property type="match status" value="1"/>
</dbReference>
<evidence type="ECO:0000256" key="1">
    <source>
        <dbReference type="ARBA" id="ARBA00022694"/>
    </source>
</evidence>
<dbReference type="GO" id="GO:0042565">
    <property type="term" value="C:RNA nuclear export complex"/>
    <property type="evidence" value="ECO:0007669"/>
    <property type="project" value="TreeGrafter"/>
</dbReference>
<dbReference type="Proteomes" id="UP000433883">
    <property type="component" value="Unassembled WGS sequence"/>
</dbReference>
<comment type="function">
    <text evidence="2">tRNA nucleus export receptor which facilitates tRNA translocation across the nuclear pore complex. Involved in pre-tRNA splicing, probably by affecting the interaction of pre-tRNA with splicing endonuclease.</text>
</comment>
<protein>
    <recommendedName>
        <fullName evidence="3">Exportin-1/Importin-beta-like domain-containing protein</fullName>
    </recommendedName>
</protein>
<dbReference type="GO" id="GO:0008033">
    <property type="term" value="P:tRNA processing"/>
    <property type="evidence" value="ECO:0007669"/>
    <property type="project" value="UniProtKB-KW"/>
</dbReference>
<dbReference type="InterPro" id="IPR016024">
    <property type="entry name" value="ARM-type_fold"/>
</dbReference>
<dbReference type="Gene3D" id="1.25.10.10">
    <property type="entry name" value="Leucine-rich Repeat Variant"/>
    <property type="match status" value="1"/>
</dbReference>
<reference evidence="4 5" key="1">
    <citation type="submission" date="2019-11" db="EMBL/GenBank/DDBJ databases">
        <title>Venturia inaequalis Genome Resource.</title>
        <authorList>
            <person name="Lichtner F.J."/>
        </authorList>
    </citation>
    <scope>NUCLEOTIDE SEQUENCE [LARGE SCALE GENOMIC DNA]</scope>
    <source>
        <strain evidence="4">Bline_iso_100314</strain>
    </source>
</reference>
<dbReference type="InterPro" id="IPR013598">
    <property type="entry name" value="Exportin-1/Importin-b-like"/>
</dbReference>
<proteinExistence type="predicted"/>
<dbReference type="GO" id="GO:0005634">
    <property type="term" value="C:nucleus"/>
    <property type="evidence" value="ECO:0007669"/>
    <property type="project" value="TreeGrafter"/>
</dbReference>
<accession>A0A8H3V4L9</accession>
<dbReference type="EMBL" id="WNWQ01000050">
    <property type="protein sequence ID" value="KAE9981980.1"/>
    <property type="molecule type" value="Genomic_DNA"/>
</dbReference>
<keyword evidence="1" id="KW-0819">tRNA processing</keyword>
<dbReference type="GO" id="GO:0003723">
    <property type="term" value="F:RNA binding"/>
    <property type="evidence" value="ECO:0007669"/>
    <property type="project" value="TreeGrafter"/>
</dbReference>
<evidence type="ECO:0000313" key="4">
    <source>
        <dbReference type="EMBL" id="KAE9981980.1"/>
    </source>
</evidence>
<dbReference type="GO" id="GO:0005737">
    <property type="term" value="C:cytoplasm"/>
    <property type="evidence" value="ECO:0007669"/>
    <property type="project" value="TreeGrafter"/>
</dbReference>
<dbReference type="GO" id="GO:0006611">
    <property type="term" value="P:protein export from nucleus"/>
    <property type="evidence" value="ECO:0007669"/>
    <property type="project" value="InterPro"/>
</dbReference>
<comment type="caution">
    <text evidence="4">The sequence shown here is derived from an EMBL/GenBank/DDBJ whole genome shotgun (WGS) entry which is preliminary data.</text>
</comment>
<feature type="domain" description="Exportin-1/Importin-beta-like" evidence="3">
    <location>
        <begin position="103"/>
        <end position="171"/>
    </location>
</feature>
<dbReference type="GO" id="GO:0005049">
    <property type="term" value="F:nuclear export signal receptor activity"/>
    <property type="evidence" value="ECO:0007669"/>
    <property type="project" value="InterPro"/>
</dbReference>
<organism evidence="4 5">
    <name type="scientific">Venturia inaequalis</name>
    <name type="common">Apple scab fungus</name>
    <dbReference type="NCBI Taxonomy" id="5025"/>
    <lineage>
        <taxon>Eukaryota</taxon>
        <taxon>Fungi</taxon>
        <taxon>Dikarya</taxon>
        <taxon>Ascomycota</taxon>
        <taxon>Pezizomycotina</taxon>
        <taxon>Dothideomycetes</taxon>
        <taxon>Pleosporomycetidae</taxon>
        <taxon>Venturiales</taxon>
        <taxon>Venturiaceae</taxon>
        <taxon>Venturia</taxon>
    </lineage>
</organism>
<dbReference type="InterPro" id="IPR045065">
    <property type="entry name" value="XPO1/5"/>
</dbReference>
<dbReference type="PANTHER" id="PTHR11223">
    <property type="entry name" value="EXPORTIN 1/5"/>
    <property type="match status" value="1"/>
</dbReference>
<gene>
    <name evidence="4" type="ORF">BLS_006732</name>
</gene>
<dbReference type="InterPro" id="IPR011989">
    <property type="entry name" value="ARM-like"/>
</dbReference>
<evidence type="ECO:0000313" key="5">
    <source>
        <dbReference type="Proteomes" id="UP000433883"/>
    </source>
</evidence>
<dbReference type="SUPFAM" id="SSF48371">
    <property type="entry name" value="ARM repeat"/>
    <property type="match status" value="1"/>
</dbReference>
<feature type="non-terminal residue" evidence="4">
    <location>
        <position position="270"/>
    </location>
</feature>
<evidence type="ECO:0000259" key="3">
    <source>
        <dbReference type="Pfam" id="PF08389"/>
    </source>
</evidence>
<evidence type="ECO:0000256" key="2">
    <source>
        <dbReference type="ARBA" id="ARBA00025147"/>
    </source>
</evidence>
<dbReference type="Pfam" id="PF08389">
    <property type="entry name" value="Xpo1"/>
    <property type="match status" value="1"/>
</dbReference>
<dbReference type="GO" id="GO:0006405">
    <property type="term" value="P:RNA export from nucleus"/>
    <property type="evidence" value="ECO:0007669"/>
    <property type="project" value="TreeGrafter"/>
</dbReference>